<organism evidence="1 2">
    <name type="scientific">Candidatus Onthovivens merdipullorum</name>
    <dbReference type="NCBI Taxonomy" id="2840889"/>
    <lineage>
        <taxon>Bacteria</taxon>
        <taxon>Bacillati</taxon>
        <taxon>Bacillota</taxon>
        <taxon>Bacilli</taxon>
        <taxon>Bacillales</taxon>
        <taxon>Candidatus Onthovivens</taxon>
    </lineage>
</organism>
<proteinExistence type="predicted"/>
<protein>
    <recommendedName>
        <fullName evidence="3">Thioredoxin</fullName>
    </recommendedName>
</protein>
<evidence type="ECO:0008006" key="3">
    <source>
        <dbReference type="Google" id="ProtNLM"/>
    </source>
</evidence>
<dbReference type="InterPro" id="IPR036249">
    <property type="entry name" value="Thioredoxin-like_sf"/>
</dbReference>
<dbReference type="EMBL" id="JADIMY010000013">
    <property type="protein sequence ID" value="MBO8427087.1"/>
    <property type="molecule type" value="Genomic_DNA"/>
</dbReference>
<comment type="caution">
    <text evidence="1">The sequence shown here is derived from an EMBL/GenBank/DDBJ whole genome shotgun (WGS) entry which is preliminary data.</text>
</comment>
<gene>
    <name evidence="1" type="ORF">IAC58_00805</name>
</gene>
<dbReference type="Proteomes" id="UP000823613">
    <property type="component" value="Unassembled WGS sequence"/>
</dbReference>
<reference evidence="1" key="2">
    <citation type="journal article" date="2021" name="PeerJ">
        <title>Extensive microbial diversity within the chicken gut microbiome revealed by metagenomics and culture.</title>
        <authorList>
            <person name="Gilroy R."/>
            <person name="Ravi A."/>
            <person name="Getino M."/>
            <person name="Pursley I."/>
            <person name="Horton D.L."/>
            <person name="Alikhan N.F."/>
            <person name="Baker D."/>
            <person name="Gharbi K."/>
            <person name="Hall N."/>
            <person name="Watson M."/>
            <person name="Adriaenssens E.M."/>
            <person name="Foster-Nyarko E."/>
            <person name="Jarju S."/>
            <person name="Secka A."/>
            <person name="Antonio M."/>
            <person name="Oren A."/>
            <person name="Chaudhuri R.R."/>
            <person name="La Ragione R."/>
            <person name="Hildebrand F."/>
            <person name="Pallen M.J."/>
        </authorList>
    </citation>
    <scope>NUCLEOTIDE SEQUENCE</scope>
    <source>
        <strain evidence="1">11159</strain>
    </source>
</reference>
<name>A0A9D9GWQ9_9BACL</name>
<dbReference type="SUPFAM" id="SSF52833">
    <property type="entry name" value="Thioredoxin-like"/>
    <property type="match status" value="1"/>
</dbReference>
<accession>A0A9D9GWQ9</accession>
<reference evidence="1" key="1">
    <citation type="submission" date="2020-10" db="EMBL/GenBank/DDBJ databases">
        <authorList>
            <person name="Gilroy R."/>
        </authorList>
    </citation>
    <scope>NUCLEOTIDE SEQUENCE</scope>
    <source>
        <strain evidence="1">11159</strain>
    </source>
</reference>
<dbReference type="AlphaFoldDB" id="A0A9D9GWQ9"/>
<evidence type="ECO:0000313" key="1">
    <source>
        <dbReference type="EMBL" id="MBO8427087.1"/>
    </source>
</evidence>
<evidence type="ECO:0000313" key="2">
    <source>
        <dbReference type="Proteomes" id="UP000823613"/>
    </source>
</evidence>
<sequence length="155" mass="18242">MKKIILIICSIFSLVSCNNEETNNFEEPFIDDSFLNGTRNILASDFYQYEGNYYIYYYSLMCEPCKDLKEYISPFIGDNENVYTLCVQSISDDLFYTFKQKEGNKEYEVYVNEMLGKSSIEDTYLIGTPTLYEINEHKLINVYLGYQSIYKFLGE</sequence>
<dbReference type="PROSITE" id="PS51257">
    <property type="entry name" value="PROKAR_LIPOPROTEIN"/>
    <property type="match status" value="1"/>
</dbReference>